<proteinExistence type="predicted"/>
<keyword evidence="3" id="KW-1185">Reference proteome</keyword>
<keyword evidence="1" id="KW-1133">Transmembrane helix</keyword>
<evidence type="ECO:0000313" key="3">
    <source>
        <dbReference type="Proteomes" id="UP000289440"/>
    </source>
</evidence>
<dbReference type="EMBL" id="LR214951">
    <property type="protein sequence ID" value="VEU59839.1"/>
    <property type="molecule type" value="Genomic_DNA"/>
</dbReference>
<evidence type="ECO:0000313" key="2">
    <source>
        <dbReference type="EMBL" id="VEU59839.1"/>
    </source>
</evidence>
<dbReference type="Proteomes" id="UP000289440">
    <property type="component" value="Chromosome"/>
</dbReference>
<gene>
    <name evidence="2" type="ORF">NCTC10166_00825</name>
</gene>
<dbReference type="RefSeq" id="WP_129720202.1">
    <property type="nucleotide sequence ID" value="NZ_LR214951.1"/>
</dbReference>
<sequence>MFLRNINFSETKKEKWIYIILWILFSFLLLTVILLLTLYKKTDISPIDQENFTIYNFLLEEKALKIAKDFYQEVKDSIMLKESIDAANALRANIIASFSFIFVLVFFAAIVSTVVVNKWFLNNSKLSTNKRGVK</sequence>
<feature type="transmembrane region" description="Helical" evidence="1">
    <location>
        <begin position="94"/>
        <end position="121"/>
    </location>
</feature>
<evidence type="ECO:0000256" key="1">
    <source>
        <dbReference type="SAM" id="Phobius"/>
    </source>
</evidence>
<keyword evidence="1" id="KW-0472">Membrane</keyword>
<protein>
    <submittedName>
        <fullName evidence="2">Uncharacterized protein</fullName>
    </submittedName>
</protein>
<feature type="transmembrane region" description="Helical" evidence="1">
    <location>
        <begin position="16"/>
        <end position="39"/>
    </location>
</feature>
<accession>A0A449A6I6</accession>
<dbReference type="AlphaFoldDB" id="A0A449A6I6"/>
<reference evidence="2 3" key="1">
    <citation type="submission" date="2019-01" db="EMBL/GenBank/DDBJ databases">
        <authorList>
            <consortium name="Pathogen Informatics"/>
        </authorList>
    </citation>
    <scope>NUCLEOTIDE SEQUENCE [LARGE SCALE GENOMIC DNA]</scope>
    <source>
        <strain evidence="2 3">NCTC10166</strain>
    </source>
</reference>
<name>A0A449A6I6_9BACT</name>
<organism evidence="2 3">
    <name type="scientific">Mesomycoplasma neurolyticum</name>
    <dbReference type="NCBI Taxonomy" id="2120"/>
    <lineage>
        <taxon>Bacteria</taxon>
        <taxon>Bacillati</taxon>
        <taxon>Mycoplasmatota</taxon>
        <taxon>Mycoplasmoidales</taxon>
        <taxon>Metamycoplasmataceae</taxon>
        <taxon>Mesomycoplasma</taxon>
    </lineage>
</organism>
<keyword evidence="1" id="KW-0812">Transmembrane</keyword>
<dbReference type="KEGG" id="mnu:NCTC10166_00825"/>